<evidence type="ECO:0000259" key="2">
    <source>
        <dbReference type="PROSITE" id="PS50011"/>
    </source>
</evidence>
<dbReference type="EMBL" id="AYSA01000153">
    <property type="protein sequence ID" value="ESZ96127.1"/>
    <property type="molecule type" value="Genomic_DNA"/>
</dbReference>
<feature type="compositionally biased region" description="Polar residues" evidence="1">
    <location>
        <begin position="371"/>
        <end position="381"/>
    </location>
</feature>
<dbReference type="STRING" id="1432307.W9CH98"/>
<feature type="region of interest" description="Disordered" evidence="1">
    <location>
        <begin position="371"/>
        <end position="396"/>
    </location>
</feature>
<reference evidence="3 4" key="1">
    <citation type="journal article" date="2014" name="Genome Announc.">
        <title>Draft genome sequence of Sclerotinia borealis, a psychrophilic plant pathogenic fungus.</title>
        <authorList>
            <person name="Mardanov A.V."/>
            <person name="Beletsky A.V."/>
            <person name="Kadnikov V.V."/>
            <person name="Ignatov A.N."/>
            <person name="Ravin N.V."/>
        </authorList>
    </citation>
    <scope>NUCLEOTIDE SEQUENCE [LARGE SCALE GENOMIC DNA]</scope>
    <source>
        <strain evidence="4">F-4157</strain>
    </source>
</reference>
<feature type="domain" description="Protein kinase" evidence="2">
    <location>
        <begin position="219"/>
        <end position="418"/>
    </location>
</feature>
<organism evidence="3 4">
    <name type="scientific">Sclerotinia borealis (strain F-4128)</name>
    <dbReference type="NCBI Taxonomy" id="1432307"/>
    <lineage>
        <taxon>Eukaryota</taxon>
        <taxon>Fungi</taxon>
        <taxon>Dikarya</taxon>
        <taxon>Ascomycota</taxon>
        <taxon>Pezizomycotina</taxon>
        <taxon>Leotiomycetes</taxon>
        <taxon>Helotiales</taxon>
        <taxon>Sclerotiniaceae</taxon>
        <taxon>Sclerotinia</taxon>
    </lineage>
</organism>
<gene>
    <name evidence="3" type="ORF">SBOR_3516</name>
</gene>
<dbReference type="GO" id="GO:0005524">
    <property type="term" value="F:ATP binding"/>
    <property type="evidence" value="ECO:0007669"/>
    <property type="project" value="InterPro"/>
</dbReference>
<sequence>MAQKRENQDFAHRTAISQVLNFCLLALQSKSGSQSWVQEALNSLNTWVVDIEAVINEIPRSVRLSLPHSEYHASSYEIPEFTMKLRSRGKCGPDMISSNDRDKDSSSSSDQESRPNTPTPTQPRNHPNTSTRLSNRNIQRQESYPTNTNTSQQGTQRLSFCNQSCLLGLVNKTKLDIFCPNVSKHRGGKLQSTHHQIDHQTFLDLLQQQLELNLDHGCYPLGMEGSRGALFQITLIPYGYTVVAKGTVAAFVKDLQYEYQVYQYLSDIQGTFIPVCLGSFNLVYPYYYDIGVQIVHMMFLAWGGRCLEKIKFVKSIDGKGLDAMMLHSLEMLHGMGVLHSDLRLANMLWNEEKERIMLIDFERSKILPVDSQTPLTQTSPNQKRRQHLSKEKALSKRGQNVLMDERFCVEGMIARQMD</sequence>
<dbReference type="Gene3D" id="1.10.510.10">
    <property type="entry name" value="Transferase(Phosphotransferase) domain 1"/>
    <property type="match status" value="1"/>
</dbReference>
<dbReference type="Proteomes" id="UP000019487">
    <property type="component" value="Unassembled WGS sequence"/>
</dbReference>
<accession>W9CH98</accession>
<keyword evidence="4" id="KW-1185">Reference proteome</keyword>
<dbReference type="PROSITE" id="PS50011">
    <property type="entry name" value="PROTEIN_KINASE_DOM"/>
    <property type="match status" value="1"/>
</dbReference>
<dbReference type="AlphaFoldDB" id="W9CH98"/>
<evidence type="ECO:0000313" key="4">
    <source>
        <dbReference type="Proteomes" id="UP000019487"/>
    </source>
</evidence>
<proteinExistence type="predicted"/>
<dbReference type="GO" id="GO:0004672">
    <property type="term" value="F:protein kinase activity"/>
    <property type="evidence" value="ECO:0007669"/>
    <property type="project" value="InterPro"/>
</dbReference>
<dbReference type="InterPro" id="IPR011009">
    <property type="entry name" value="Kinase-like_dom_sf"/>
</dbReference>
<dbReference type="OrthoDB" id="2156052at2759"/>
<evidence type="ECO:0000256" key="1">
    <source>
        <dbReference type="SAM" id="MobiDB-lite"/>
    </source>
</evidence>
<dbReference type="HOGENOM" id="CLU_010672_4_3_1"/>
<protein>
    <recommendedName>
        <fullName evidence="2">Protein kinase domain-containing protein</fullName>
    </recommendedName>
</protein>
<feature type="region of interest" description="Disordered" evidence="1">
    <location>
        <begin position="87"/>
        <end position="153"/>
    </location>
</feature>
<dbReference type="SUPFAM" id="SSF56112">
    <property type="entry name" value="Protein kinase-like (PK-like)"/>
    <property type="match status" value="1"/>
</dbReference>
<name>W9CH98_SCLBF</name>
<dbReference type="InterPro" id="IPR000719">
    <property type="entry name" value="Prot_kinase_dom"/>
</dbReference>
<feature type="compositionally biased region" description="Polar residues" evidence="1">
    <location>
        <begin position="130"/>
        <end position="153"/>
    </location>
</feature>
<comment type="caution">
    <text evidence="3">The sequence shown here is derived from an EMBL/GenBank/DDBJ whole genome shotgun (WGS) entry which is preliminary data.</text>
</comment>
<evidence type="ECO:0000313" key="3">
    <source>
        <dbReference type="EMBL" id="ESZ96127.1"/>
    </source>
</evidence>